<reference evidence="2" key="1">
    <citation type="submission" date="2016-10" db="EMBL/GenBank/DDBJ databases">
        <authorList>
            <person name="Varghese N."/>
            <person name="Submissions S."/>
        </authorList>
    </citation>
    <scope>NUCLEOTIDE SEQUENCE [LARGE SCALE GENOMIC DNA]</scope>
    <source>
        <strain evidence="2">CGMCC 4.3504</strain>
    </source>
</reference>
<name>A0A1G6TBM2_9ACTN</name>
<dbReference type="Proteomes" id="UP000182100">
    <property type="component" value="Unassembled WGS sequence"/>
</dbReference>
<evidence type="ECO:0000313" key="2">
    <source>
        <dbReference type="Proteomes" id="UP000182100"/>
    </source>
</evidence>
<dbReference type="STRING" id="67344.SAMN05216505_106110"/>
<proteinExistence type="predicted"/>
<dbReference type="AlphaFoldDB" id="A0A1G6TBM2"/>
<keyword evidence="2" id="KW-1185">Reference proteome</keyword>
<sequence>MAWYGETPHGGVPFLLACSLGDGAGGPAAAADAVRHLLRGAGLSPTGRLVDATGEPGPSGVVVVPGAASLALPGFDAQFVPPPEWSDAVVERGHVYLVFATRPWPSGAEPGDRAVLAAFASDRETLRSAAHVLLPARTPHTG</sequence>
<accession>A0A1G6TBM2</accession>
<organism evidence="1 2">
    <name type="scientific">Streptomyces prasinopilosus</name>
    <dbReference type="NCBI Taxonomy" id="67344"/>
    <lineage>
        <taxon>Bacteria</taxon>
        <taxon>Bacillati</taxon>
        <taxon>Actinomycetota</taxon>
        <taxon>Actinomycetes</taxon>
        <taxon>Kitasatosporales</taxon>
        <taxon>Streptomycetaceae</taxon>
        <taxon>Streptomyces</taxon>
    </lineage>
</organism>
<dbReference type="Pfam" id="PF19374">
    <property type="entry name" value="DUF5949"/>
    <property type="match status" value="1"/>
</dbReference>
<evidence type="ECO:0000313" key="1">
    <source>
        <dbReference type="EMBL" id="SDD26461.1"/>
    </source>
</evidence>
<gene>
    <name evidence="1" type="ORF">SAMN05216505_106110</name>
</gene>
<dbReference type="EMBL" id="FMZK01000006">
    <property type="protein sequence ID" value="SDD26461.1"/>
    <property type="molecule type" value="Genomic_DNA"/>
</dbReference>
<dbReference type="InterPro" id="IPR045993">
    <property type="entry name" value="DUF5949"/>
</dbReference>
<protein>
    <submittedName>
        <fullName evidence="1">Uncharacterized protein</fullName>
    </submittedName>
</protein>